<dbReference type="PROSITE" id="PS51371">
    <property type="entry name" value="CBS"/>
    <property type="match status" value="1"/>
</dbReference>
<reference evidence="7" key="3">
    <citation type="submission" date="2020-02" db="EMBL/GenBank/DDBJ databases">
        <authorList>
            <person name="Sarangi A.N."/>
            <person name="Ghosh S."/>
            <person name="Mukherjee M."/>
            <person name="Tripathy S."/>
        </authorList>
    </citation>
    <scope>NUCLEOTIDE SEQUENCE</scope>
    <source>
        <strain evidence="7">BDU141951</strain>
    </source>
</reference>
<keyword evidence="4" id="KW-1133">Transmembrane helix</keyword>
<sequence length="353" mass="38851">MFKLAIAVLVMLIGSAICSGTETALLSVPILKARQLAQSQKPQALALLSIRQKVNRPIATIVILNNLFNIVGSIVIGGMAASVFGDTLLGIFSGMLTFLVIVFAEILPKTLAEQHAQSIALTMAIPVKAVTWVMTPFVVMLERITAPFTRNRRLPTTNETEIKLLASIGYQEGIIEEDEAEMIRRVFRLNDIQAAHIMTPRVELTYLPGDVAIADLKDDILASPHSRILLIEEDVDHIQGVALKDDLLTALIENQGGQPAHILKRKVRFIAESERADKLLQEFQTNREHIAVVVDEFGGVSGVVTLEDILEELTGEIVDETDVNVDLQALARQRRKRLLQSQGFGDLPSSKQK</sequence>
<keyword evidence="3" id="KW-0677">Repeat</keyword>
<evidence type="ECO:0000256" key="5">
    <source>
        <dbReference type="ARBA" id="ARBA00023122"/>
    </source>
</evidence>
<dbReference type="InterPro" id="IPR046342">
    <property type="entry name" value="CBS_dom_sf"/>
</dbReference>
<evidence type="ECO:0000256" key="2">
    <source>
        <dbReference type="ARBA" id="ARBA00022692"/>
    </source>
</evidence>
<dbReference type="PROSITE" id="PS51846">
    <property type="entry name" value="CNNM"/>
    <property type="match status" value="1"/>
</dbReference>
<dbReference type="SUPFAM" id="SSF54631">
    <property type="entry name" value="CBS-domain pair"/>
    <property type="match status" value="1"/>
</dbReference>
<evidence type="ECO:0000313" key="7">
    <source>
        <dbReference type="EMBL" id="NEV66861.1"/>
    </source>
</evidence>
<evidence type="ECO:0000256" key="6">
    <source>
        <dbReference type="ARBA" id="ARBA00023136"/>
    </source>
</evidence>
<dbReference type="CDD" id="cd04590">
    <property type="entry name" value="CBS_pair_CorC_HlyC_assoc"/>
    <property type="match status" value="1"/>
</dbReference>
<keyword evidence="5" id="KW-0129">CBS domain</keyword>
<comment type="caution">
    <text evidence="7">The sequence shown here is derived from an EMBL/GenBank/DDBJ whole genome shotgun (WGS) entry which is preliminary data.</text>
</comment>
<dbReference type="PANTHER" id="PTHR22777">
    <property type="entry name" value="HEMOLYSIN-RELATED"/>
    <property type="match status" value="1"/>
</dbReference>
<dbReference type="AlphaFoldDB" id="A0A0C1Y1N2"/>
<dbReference type="GO" id="GO:0005886">
    <property type="term" value="C:plasma membrane"/>
    <property type="evidence" value="ECO:0007669"/>
    <property type="project" value="TreeGrafter"/>
</dbReference>
<keyword evidence="2" id="KW-0812">Transmembrane</keyword>
<gene>
    <name evidence="7" type="ORF">QQ91_006995</name>
</gene>
<organism evidence="7">
    <name type="scientific">Lyngbya confervoides BDU141951</name>
    <dbReference type="NCBI Taxonomy" id="1574623"/>
    <lineage>
        <taxon>Bacteria</taxon>
        <taxon>Bacillati</taxon>
        <taxon>Cyanobacteriota</taxon>
        <taxon>Cyanophyceae</taxon>
        <taxon>Oscillatoriophycideae</taxon>
        <taxon>Oscillatoriales</taxon>
        <taxon>Microcoleaceae</taxon>
        <taxon>Lyngbya</taxon>
    </lineage>
</organism>
<evidence type="ECO:0000256" key="1">
    <source>
        <dbReference type="ARBA" id="ARBA00004141"/>
    </source>
</evidence>
<dbReference type="Pfam" id="PF01595">
    <property type="entry name" value="CNNM"/>
    <property type="match status" value="1"/>
</dbReference>
<dbReference type="Gene3D" id="3.10.580.10">
    <property type="entry name" value="CBS-domain"/>
    <property type="match status" value="1"/>
</dbReference>
<dbReference type="InterPro" id="IPR002550">
    <property type="entry name" value="CNNM"/>
</dbReference>
<evidence type="ECO:0000256" key="3">
    <source>
        <dbReference type="ARBA" id="ARBA00022737"/>
    </source>
</evidence>
<reference evidence="7" key="1">
    <citation type="submission" date="2014-11" db="EMBL/GenBank/DDBJ databases">
        <authorList>
            <person name="Malar M.C."/>
            <person name="Sen D."/>
            <person name="Tripathy S."/>
        </authorList>
    </citation>
    <scope>NUCLEOTIDE SEQUENCE</scope>
    <source>
        <strain evidence="7">BDU141951</strain>
    </source>
</reference>
<proteinExistence type="predicted"/>
<comment type="subcellular location">
    <subcellularLocation>
        <location evidence="1">Membrane</location>
        <topology evidence="1">Multi-pass membrane protein</topology>
    </subcellularLocation>
</comment>
<dbReference type="InterPro" id="IPR000644">
    <property type="entry name" value="CBS_dom"/>
</dbReference>
<reference evidence="7" key="2">
    <citation type="journal article" date="2015" name="Genome Announc.">
        <title>Draft Genome Sequence of Filamentous Marine Cyanobacterium Lyngbya confervoides Strain BDU141951.</title>
        <authorList>
            <person name="Chandrababunaidu M.M."/>
            <person name="Sen D."/>
            <person name="Tripathy S."/>
        </authorList>
    </citation>
    <scope>NUCLEOTIDE SEQUENCE</scope>
    <source>
        <strain evidence="7">BDU141951</strain>
    </source>
</reference>
<name>A0A0C1Y1N2_9CYAN</name>
<accession>A0A0C1Y1N2</accession>
<dbReference type="EMBL" id="JTHE02000003">
    <property type="protein sequence ID" value="NEV66861.1"/>
    <property type="molecule type" value="Genomic_DNA"/>
</dbReference>
<protein>
    <submittedName>
        <fullName evidence="7">HlyC/CorC family transporter</fullName>
    </submittedName>
</protein>
<dbReference type="Pfam" id="PF00571">
    <property type="entry name" value="CBS"/>
    <property type="match status" value="1"/>
</dbReference>
<dbReference type="PANTHER" id="PTHR22777:SF4">
    <property type="entry name" value="UPF0053 PROTEIN SLL1254"/>
    <property type="match status" value="1"/>
</dbReference>
<dbReference type="InterPro" id="IPR044751">
    <property type="entry name" value="Ion_transp-like_CBS"/>
</dbReference>
<evidence type="ECO:0000256" key="4">
    <source>
        <dbReference type="ARBA" id="ARBA00022989"/>
    </source>
</evidence>
<keyword evidence="6" id="KW-0472">Membrane</keyword>
<dbReference type="FunFam" id="3.10.580.10:FF:000002">
    <property type="entry name" value="Magnesium/cobalt efflux protein CorC"/>
    <property type="match status" value="1"/>
</dbReference>